<organism evidence="3 4">
    <name type="scientific">Paenibacillus filicis</name>
    <dbReference type="NCBI Taxonomy" id="669464"/>
    <lineage>
        <taxon>Bacteria</taxon>
        <taxon>Bacillati</taxon>
        <taxon>Bacillota</taxon>
        <taxon>Bacilli</taxon>
        <taxon>Bacillales</taxon>
        <taxon>Paenibacillaceae</taxon>
        <taxon>Paenibacillus</taxon>
    </lineage>
</organism>
<evidence type="ECO:0000313" key="3">
    <source>
        <dbReference type="EMBL" id="MEK8127819.1"/>
    </source>
</evidence>
<keyword evidence="4" id="KW-1185">Reference proteome</keyword>
<dbReference type="PANTHER" id="PTHR46211:SF1">
    <property type="entry name" value="GLYCEROPHOSPHODIESTER PHOSPHODIESTERASE, CYTOPLASMIC"/>
    <property type="match status" value="1"/>
</dbReference>
<dbReference type="Pfam" id="PF03009">
    <property type="entry name" value="GDPD"/>
    <property type="match status" value="1"/>
</dbReference>
<protein>
    <submittedName>
        <fullName evidence="3">Glycerophosphodiester phosphodiesterase family protein</fullName>
    </submittedName>
</protein>
<feature type="chain" id="PRO_5047496519" evidence="1">
    <location>
        <begin position="27"/>
        <end position="290"/>
    </location>
</feature>
<sequence>MSNVLRALLCLLVVQTAMIPALPVTSGSEASGMTYRERITAHRGSSESAPENTLSAFRQAIRAGAGYAELDVQETSDGVVMVMHDDNVRRTTGIDKPMWQVTSAELASASAGSWFGERYAAEKVPTLEQVIDTAQGRIKLNIELKNNGHGVRLAEKSADIVKRKSFGKDCIFTSFDGKLLHRVKQADPELRTGLIVDKLEGAGALEKLLRNPDYDALSIAHPLVKPELLKLAGQYGKDIFAWTVNDPEVMKRMLELGVSSIITDKPRLLAKVAGERLQEQMGTGAGEQKK</sequence>
<dbReference type="SUPFAM" id="SSF51695">
    <property type="entry name" value="PLC-like phosphodiesterases"/>
    <property type="match status" value="1"/>
</dbReference>
<accession>A0ABU9DG18</accession>
<evidence type="ECO:0000313" key="4">
    <source>
        <dbReference type="Proteomes" id="UP001469365"/>
    </source>
</evidence>
<keyword evidence="1" id="KW-0732">Signal</keyword>
<dbReference type="Gene3D" id="3.20.20.190">
    <property type="entry name" value="Phosphatidylinositol (PI) phosphodiesterase"/>
    <property type="match status" value="1"/>
</dbReference>
<reference evidence="3 4" key="1">
    <citation type="submission" date="2024-04" db="EMBL/GenBank/DDBJ databases">
        <title>draft genome sequnece of Paenibacillus filicis.</title>
        <authorList>
            <person name="Kim D.-U."/>
        </authorList>
    </citation>
    <scope>NUCLEOTIDE SEQUENCE [LARGE SCALE GENOMIC DNA]</scope>
    <source>
        <strain evidence="3 4">KACC14197</strain>
    </source>
</reference>
<gene>
    <name evidence="3" type="ORF">WMW72_07790</name>
</gene>
<proteinExistence type="predicted"/>
<dbReference type="Proteomes" id="UP001469365">
    <property type="component" value="Unassembled WGS sequence"/>
</dbReference>
<dbReference type="PANTHER" id="PTHR46211">
    <property type="entry name" value="GLYCEROPHOSPHORYL DIESTER PHOSPHODIESTERASE"/>
    <property type="match status" value="1"/>
</dbReference>
<feature type="signal peptide" evidence="1">
    <location>
        <begin position="1"/>
        <end position="26"/>
    </location>
</feature>
<dbReference type="InterPro" id="IPR017946">
    <property type="entry name" value="PLC-like_Pdiesterase_TIM-brl"/>
</dbReference>
<evidence type="ECO:0000256" key="1">
    <source>
        <dbReference type="SAM" id="SignalP"/>
    </source>
</evidence>
<evidence type="ECO:0000259" key="2">
    <source>
        <dbReference type="PROSITE" id="PS51704"/>
    </source>
</evidence>
<dbReference type="EMBL" id="JBBPCC010000003">
    <property type="protein sequence ID" value="MEK8127819.1"/>
    <property type="molecule type" value="Genomic_DNA"/>
</dbReference>
<feature type="domain" description="GP-PDE" evidence="2">
    <location>
        <begin position="37"/>
        <end position="273"/>
    </location>
</feature>
<comment type="caution">
    <text evidence="3">The sequence shown here is derived from an EMBL/GenBank/DDBJ whole genome shotgun (WGS) entry which is preliminary data.</text>
</comment>
<dbReference type="RefSeq" id="WP_341414866.1">
    <property type="nucleotide sequence ID" value="NZ_JBBPCC010000003.1"/>
</dbReference>
<dbReference type="InterPro" id="IPR030395">
    <property type="entry name" value="GP_PDE_dom"/>
</dbReference>
<dbReference type="PROSITE" id="PS51704">
    <property type="entry name" value="GP_PDE"/>
    <property type="match status" value="1"/>
</dbReference>
<name>A0ABU9DG18_9BACL</name>